<evidence type="ECO:0000313" key="7">
    <source>
        <dbReference type="Proteomes" id="UP000561271"/>
    </source>
</evidence>
<keyword evidence="2" id="KW-0732">Signal</keyword>
<organism evidence="5 9">
    <name type="scientific">Candidatus Hakubella thermalkaliphila</name>
    <dbReference type="NCBI Taxonomy" id="2754717"/>
    <lineage>
        <taxon>Bacteria</taxon>
        <taxon>Bacillati</taxon>
        <taxon>Actinomycetota</taxon>
        <taxon>Actinomycetota incertae sedis</taxon>
        <taxon>Candidatus Hakubellales</taxon>
        <taxon>Candidatus Hakubellaceae</taxon>
        <taxon>Candidatus Hakubella</taxon>
    </lineage>
</organism>
<evidence type="ECO:0000313" key="9">
    <source>
        <dbReference type="Proteomes" id="UP000585609"/>
    </source>
</evidence>
<dbReference type="InterPro" id="IPR013459">
    <property type="entry name" value="RhaS"/>
</dbReference>
<feature type="chain" id="PRO_5044126596" evidence="2">
    <location>
        <begin position="24"/>
        <end position="358"/>
    </location>
</feature>
<dbReference type="Proteomes" id="UP000574717">
    <property type="component" value="Unassembled WGS sequence"/>
</dbReference>
<dbReference type="Pfam" id="PF13407">
    <property type="entry name" value="Peripla_BP_4"/>
    <property type="match status" value="1"/>
</dbReference>
<evidence type="ECO:0000259" key="3">
    <source>
        <dbReference type="Pfam" id="PF13407"/>
    </source>
</evidence>
<evidence type="ECO:0000256" key="1">
    <source>
        <dbReference type="ARBA" id="ARBA00004196"/>
    </source>
</evidence>
<dbReference type="PROSITE" id="PS51257">
    <property type="entry name" value="PROKAR_LIPOPROTEIN"/>
    <property type="match status" value="1"/>
</dbReference>
<dbReference type="RefSeq" id="WP_246273136.1">
    <property type="nucleotide sequence ID" value="NZ_BLRU01000001.1"/>
</dbReference>
<dbReference type="Gene3D" id="3.40.50.2300">
    <property type="match status" value="2"/>
</dbReference>
<gene>
    <name evidence="4" type="ORF">HKBW3S03_00005</name>
    <name evidence="5" type="ORF">HKBW3S09_00206</name>
    <name evidence="6" type="ORF">HKBW3S44_00092</name>
</gene>
<dbReference type="CDD" id="cd20000">
    <property type="entry name" value="PBP1_ABC_rhamnose"/>
    <property type="match status" value="1"/>
</dbReference>
<dbReference type="PANTHER" id="PTHR30036:SF8">
    <property type="entry name" value="ABC-TYPE SUGAR TRANSPORT SYSTEM PERIPLASMIC COMPONENT-LIKE PROTEIN"/>
    <property type="match status" value="1"/>
</dbReference>
<dbReference type="Proteomes" id="UP000561271">
    <property type="component" value="Unassembled WGS sequence"/>
</dbReference>
<dbReference type="AlphaFoldDB" id="A0A6V8NQY1"/>
<dbReference type="SUPFAM" id="SSF53822">
    <property type="entry name" value="Periplasmic binding protein-like I"/>
    <property type="match status" value="1"/>
</dbReference>
<dbReference type="EMBL" id="BLRU01000001">
    <property type="protein sequence ID" value="GFP18500.1"/>
    <property type="molecule type" value="Genomic_DNA"/>
</dbReference>
<protein>
    <submittedName>
        <fullName evidence="5">Rhamnose transport system substrate-binding protein</fullName>
    </submittedName>
</protein>
<dbReference type="Proteomes" id="UP000585609">
    <property type="component" value="Unassembled WGS sequence"/>
</dbReference>
<dbReference type="GO" id="GO:0030288">
    <property type="term" value="C:outer membrane-bounded periplasmic space"/>
    <property type="evidence" value="ECO:0007669"/>
    <property type="project" value="TreeGrafter"/>
</dbReference>
<dbReference type="EMBL" id="BLSC01000003">
    <property type="protein sequence ID" value="GFP36409.1"/>
    <property type="molecule type" value="Genomic_DNA"/>
</dbReference>
<feature type="domain" description="Periplasmic binding protein" evidence="3">
    <location>
        <begin position="52"/>
        <end position="309"/>
    </location>
</feature>
<feature type="signal peptide" evidence="2">
    <location>
        <begin position="1"/>
        <end position="23"/>
    </location>
</feature>
<dbReference type="GO" id="GO:0015762">
    <property type="term" value="P:rhamnose transmembrane transport"/>
    <property type="evidence" value="ECO:0007669"/>
    <property type="project" value="InterPro"/>
</dbReference>
<evidence type="ECO:0000256" key="2">
    <source>
        <dbReference type="SAM" id="SignalP"/>
    </source>
</evidence>
<sequence>MKKKLLILLVVSVLVSMAVIGCAPRVEPVEEPTPVEPVEEEPAPEPAEPIEIAMVVKNLGNPFFEAAKKGGEEAAAEVGATFIFDAPATPTAEGQIEIIDALIARGVDVIAVSANDPEALVPVGKKAMEAGIKMVTWDSAIAPEGRQIFVNQADMEQIGRIQVQMLAEMIDYEGEIAILSAAAGMTNQEIWIEWMKEELKDPKYEKMELVAIVYGDDLREKSYTEAQGLFKSYPDLKGIISPTTVGIAATAKALEDAGLSGKIALTGLGLPSEMAEYIRRGTCQEMALWNPIDLGYLSTYVSYLMATGEITGAVGETFTAGKMGEYTVVDDGMGGTMVILGPPFRFNAENIDEWADVY</sequence>
<accession>A0A6V8NQY1</accession>
<proteinExistence type="predicted"/>
<dbReference type="InterPro" id="IPR028082">
    <property type="entry name" value="Peripla_BP_I"/>
</dbReference>
<dbReference type="GO" id="GO:0030246">
    <property type="term" value="F:carbohydrate binding"/>
    <property type="evidence" value="ECO:0007669"/>
    <property type="project" value="TreeGrafter"/>
</dbReference>
<dbReference type="InterPro" id="IPR025997">
    <property type="entry name" value="SBP_2_dom"/>
</dbReference>
<evidence type="ECO:0000313" key="8">
    <source>
        <dbReference type="Proteomes" id="UP000574717"/>
    </source>
</evidence>
<comment type="subcellular location">
    <subcellularLocation>
        <location evidence="1">Cell envelope</location>
    </subcellularLocation>
</comment>
<evidence type="ECO:0000313" key="4">
    <source>
        <dbReference type="EMBL" id="GFP18500.1"/>
    </source>
</evidence>
<dbReference type="InterPro" id="IPR050555">
    <property type="entry name" value="Bact_Solute-Bind_Prot2"/>
</dbReference>
<dbReference type="PANTHER" id="PTHR30036">
    <property type="entry name" value="D-XYLOSE-BINDING PERIPLASMIC PROTEIN"/>
    <property type="match status" value="1"/>
</dbReference>
<dbReference type="EMBL" id="BLRW01000014">
    <property type="protein sequence ID" value="GFP22738.1"/>
    <property type="molecule type" value="Genomic_DNA"/>
</dbReference>
<evidence type="ECO:0000313" key="6">
    <source>
        <dbReference type="EMBL" id="GFP36409.1"/>
    </source>
</evidence>
<evidence type="ECO:0000313" key="5">
    <source>
        <dbReference type="EMBL" id="GFP22738.1"/>
    </source>
</evidence>
<name>A0A6V8NQY1_9ACTN</name>
<reference evidence="7 8" key="1">
    <citation type="journal article" date="2020" name="Front. Microbiol.">
        <title>Single-cell genomics of novel Actinobacteria with the Wood-Ljungdahl pathway discovered in a serpentinizing system.</title>
        <authorList>
            <person name="Merino N."/>
            <person name="Kawai M."/>
            <person name="Boyd E.S."/>
            <person name="Colman D.R."/>
            <person name="McGlynn S.E."/>
            <person name="Nealson K.H."/>
            <person name="Kurokawa K."/>
            <person name="Hongoh Y."/>
        </authorList>
    </citation>
    <scope>NUCLEOTIDE SEQUENCE [LARGE SCALE GENOMIC DNA]</scope>
    <source>
        <strain evidence="4 8">S03</strain>
        <strain evidence="5 9">S09_30</strain>
        <strain evidence="6 7">S44</strain>
    </source>
</reference>
<dbReference type="NCBIfam" id="TIGR02637">
    <property type="entry name" value="RhaS"/>
    <property type="match status" value="1"/>
</dbReference>
<comment type="caution">
    <text evidence="5">The sequence shown here is derived from an EMBL/GenBank/DDBJ whole genome shotgun (WGS) entry which is preliminary data.</text>
</comment>